<keyword evidence="1" id="KW-0732">Signal</keyword>
<feature type="chain" id="PRO_5003394601" evidence="1">
    <location>
        <begin position="22"/>
        <end position="513"/>
    </location>
</feature>
<evidence type="ECO:0000256" key="1">
    <source>
        <dbReference type="SAM" id="SignalP"/>
    </source>
</evidence>
<sequence length="513" mass="55939">MPRSSGSCLSALLSSIRLTSGGKGCTAPAKQLPGSARRQCRALVRAKVPVECPHPSRSNVGTPPTGPPEPLCDVAFHIAITSQAKQLGFEAWQRGEVRRRAGSLCSECYRAYSSSHSDGMPIVSGRELEAVVAEEAEGCRALLTGSPGWLVAVGNNDRKGSNAVASCDEATTCDDVFGVVGEYCSVDDIPALMKLFSSTSAALNHVHPLKFAMTRAEQHSWRMTSRVFAQFTGYDGVMPLALCEASVPRATTFISPGHAVSHIYLSVQKSTLRSINNSKGLRYDCTTALHNLIENELLDLRRKLRERLRLALEASYQRNLTDISQAQVFRESCLSHVSSSRSSIAVGSTQRHRKVDSRSRSLLSSRPLCVCPFAAANKDVPKVESSEEFSPFGGVNAQAPNLGSETGTTCMSPRECSSTLPTPEALKQSKCWEGEAIALWRLHRRTFLTKLPGGTLSNMNIKKGEDEDTQGCFQDAPFMSHDDVMSRLGAVVRDKYCTFVQLFVTLCGWIRRR</sequence>
<feature type="non-terminal residue" evidence="2">
    <location>
        <position position="513"/>
    </location>
</feature>
<organism evidence="2 3">
    <name type="scientific">Trypanosoma congolense (strain IL3000)</name>
    <dbReference type="NCBI Taxonomy" id="1068625"/>
    <lineage>
        <taxon>Eukaryota</taxon>
        <taxon>Discoba</taxon>
        <taxon>Euglenozoa</taxon>
        <taxon>Kinetoplastea</taxon>
        <taxon>Metakinetoplastina</taxon>
        <taxon>Trypanosomatida</taxon>
        <taxon>Trypanosomatidae</taxon>
        <taxon>Trypanosoma</taxon>
        <taxon>Nannomonas</taxon>
    </lineage>
</organism>
<feature type="signal peptide" evidence="1">
    <location>
        <begin position="1"/>
        <end position="21"/>
    </location>
</feature>
<dbReference type="AlphaFoldDB" id="F9W816"/>
<keyword evidence="3" id="KW-1185">Reference proteome</keyword>
<dbReference type="VEuPathDB" id="TriTrypDB:TcIL3000_0_04410"/>
<accession>F9W816</accession>
<evidence type="ECO:0000313" key="2">
    <source>
        <dbReference type="EMBL" id="CCD13342.1"/>
    </source>
</evidence>
<gene>
    <name evidence="2" type="ORF">TCIL3000_0_04410</name>
</gene>
<evidence type="ECO:0000313" key="3">
    <source>
        <dbReference type="Proteomes" id="UP000000702"/>
    </source>
</evidence>
<dbReference type="EMBL" id="CAEQ01001121">
    <property type="protein sequence ID" value="CCD13342.1"/>
    <property type="molecule type" value="Genomic_DNA"/>
</dbReference>
<proteinExistence type="predicted"/>
<reference evidence="3" key="1">
    <citation type="submission" date="2011-07" db="EMBL/GenBank/DDBJ databases">
        <title>Divergent evolution of antigenic variation in African trypanosomes.</title>
        <authorList>
            <person name="Jackson A.P."/>
            <person name="Berry A."/>
            <person name="Allison H.C."/>
            <person name="Burton P."/>
            <person name="Anderson J."/>
            <person name="Aslett M."/>
            <person name="Brown R."/>
            <person name="Corton N."/>
            <person name="Harris D."/>
            <person name="Hauser H."/>
            <person name="Gamble J."/>
            <person name="Gilderthorp R."/>
            <person name="McQuillan J."/>
            <person name="Quail M.A."/>
            <person name="Sanders M."/>
            <person name="Van Tonder A."/>
            <person name="Ginger M.L."/>
            <person name="Donelson J.E."/>
            <person name="Field M.C."/>
            <person name="Barry J.D."/>
            <person name="Berriman M."/>
            <person name="Hertz-Fowler C."/>
        </authorList>
    </citation>
    <scope>NUCLEOTIDE SEQUENCE [LARGE SCALE GENOMIC DNA]</scope>
    <source>
        <strain evidence="3">IL3000</strain>
    </source>
</reference>
<comment type="caution">
    <text evidence="2">The sequence shown here is derived from an EMBL/GenBank/DDBJ whole genome shotgun (WGS) entry which is preliminary data.</text>
</comment>
<reference evidence="2 3" key="2">
    <citation type="journal article" date="2012" name="Proc. Natl. Acad. Sci. U.S.A.">
        <title>Antigenic diversity is generated by distinct evolutionary mechanisms in African trypanosome species.</title>
        <authorList>
            <person name="Jackson A.P."/>
            <person name="Berry A."/>
            <person name="Aslett M."/>
            <person name="Allison H.C."/>
            <person name="Burton P."/>
            <person name="Vavrova-Anderson J."/>
            <person name="Brown R."/>
            <person name="Browne H."/>
            <person name="Corton N."/>
            <person name="Hauser H."/>
            <person name="Gamble J."/>
            <person name="Gilderthorp R."/>
            <person name="Marcello L."/>
            <person name="McQuillan J."/>
            <person name="Otto T.D."/>
            <person name="Quail M.A."/>
            <person name="Sanders M.J."/>
            <person name="van Tonder A."/>
            <person name="Ginger M.L."/>
            <person name="Field M.C."/>
            <person name="Barry J.D."/>
            <person name="Hertz-Fowler C."/>
            <person name="Berriman M."/>
        </authorList>
    </citation>
    <scope>NUCLEOTIDE SEQUENCE [LARGE SCALE GENOMIC DNA]</scope>
    <source>
        <strain evidence="2 3">IL3000</strain>
    </source>
</reference>
<name>F9W816_TRYCI</name>
<dbReference type="Proteomes" id="UP000000702">
    <property type="component" value="Unassembled WGS sequence"/>
</dbReference>
<protein>
    <submittedName>
        <fullName evidence="2">WGS project CAEQ00000000 data, annotated contig 169</fullName>
    </submittedName>
</protein>